<evidence type="ECO:0000256" key="4">
    <source>
        <dbReference type="ARBA" id="ARBA00022771"/>
    </source>
</evidence>
<evidence type="ECO:0000313" key="10">
    <source>
        <dbReference type="EMBL" id="KAK2082786.1"/>
    </source>
</evidence>
<sequence>MEVESPATSSGSHSSTAPIGSSGSFSTGASAITTSPPQLGDLTTLGNSFMINSNIIIENLQSTKVVVSQFSQESRCSWVPGGKLSIPALMEQLLALQQ</sequence>
<evidence type="ECO:0000256" key="3">
    <source>
        <dbReference type="ARBA" id="ARBA00022737"/>
    </source>
</evidence>
<keyword evidence="3" id="KW-0677">Repeat</keyword>
<accession>A0ABQ9TDK5</accession>
<gene>
    <name evidence="10" type="primary">SALL1_2</name>
    <name evidence="10" type="ORF">P7K49_038022</name>
</gene>
<organism evidence="10 11">
    <name type="scientific">Saguinus oedipus</name>
    <name type="common">Cotton-top tamarin</name>
    <name type="synonym">Oedipomidas oedipus</name>
    <dbReference type="NCBI Taxonomy" id="9490"/>
    <lineage>
        <taxon>Eukaryota</taxon>
        <taxon>Metazoa</taxon>
        <taxon>Chordata</taxon>
        <taxon>Craniata</taxon>
        <taxon>Vertebrata</taxon>
        <taxon>Euteleostomi</taxon>
        <taxon>Mammalia</taxon>
        <taxon>Eutheria</taxon>
        <taxon>Euarchontoglires</taxon>
        <taxon>Primates</taxon>
        <taxon>Haplorrhini</taxon>
        <taxon>Platyrrhini</taxon>
        <taxon>Cebidae</taxon>
        <taxon>Callitrichinae</taxon>
        <taxon>Saguinus</taxon>
    </lineage>
</organism>
<comment type="subcellular location">
    <subcellularLocation>
        <location evidence="1">Nucleus</location>
    </subcellularLocation>
</comment>
<keyword evidence="8" id="KW-0539">Nucleus</keyword>
<evidence type="ECO:0000256" key="9">
    <source>
        <dbReference type="SAM" id="MobiDB-lite"/>
    </source>
</evidence>
<reference evidence="10 11" key="1">
    <citation type="submission" date="2023-05" db="EMBL/GenBank/DDBJ databases">
        <title>B98-5 Cell Line De Novo Hybrid Assembly: An Optical Mapping Approach.</title>
        <authorList>
            <person name="Kananen K."/>
            <person name="Auerbach J.A."/>
            <person name="Kautto E."/>
            <person name="Blachly J.S."/>
        </authorList>
    </citation>
    <scope>NUCLEOTIDE SEQUENCE [LARGE SCALE GENOMIC DNA]</scope>
    <source>
        <strain evidence="10">B95-8</strain>
        <tissue evidence="10">Cell line</tissue>
    </source>
</reference>
<name>A0ABQ9TDK5_SAGOE</name>
<proteinExistence type="predicted"/>
<feature type="compositionally biased region" description="Low complexity" evidence="9">
    <location>
        <begin position="1"/>
        <end position="35"/>
    </location>
</feature>
<evidence type="ECO:0000256" key="8">
    <source>
        <dbReference type="ARBA" id="ARBA00023242"/>
    </source>
</evidence>
<evidence type="ECO:0000256" key="1">
    <source>
        <dbReference type="ARBA" id="ARBA00004123"/>
    </source>
</evidence>
<evidence type="ECO:0000256" key="6">
    <source>
        <dbReference type="ARBA" id="ARBA00023015"/>
    </source>
</evidence>
<evidence type="ECO:0000313" key="11">
    <source>
        <dbReference type="Proteomes" id="UP001266305"/>
    </source>
</evidence>
<feature type="region of interest" description="Disordered" evidence="9">
    <location>
        <begin position="1"/>
        <end position="37"/>
    </location>
</feature>
<evidence type="ECO:0000256" key="5">
    <source>
        <dbReference type="ARBA" id="ARBA00022833"/>
    </source>
</evidence>
<dbReference type="InterPro" id="IPR051565">
    <property type="entry name" value="Sal_C2H2-zinc-finger"/>
</dbReference>
<evidence type="ECO:0000256" key="7">
    <source>
        <dbReference type="ARBA" id="ARBA00023163"/>
    </source>
</evidence>
<comment type="caution">
    <text evidence="10">The sequence shown here is derived from an EMBL/GenBank/DDBJ whole genome shotgun (WGS) entry which is preliminary data.</text>
</comment>
<evidence type="ECO:0000256" key="2">
    <source>
        <dbReference type="ARBA" id="ARBA00022723"/>
    </source>
</evidence>
<dbReference type="EMBL" id="JASSZA010000023">
    <property type="protein sequence ID" value="KAK2082786.1"/>
    <property type="molecule type" value="Genomic_DNA"/>
</dbReference>
<keyword evidence="6" id="KW-0805">Transcription regulation</keyword>
<dbReference type="PANTHER" id="PTHR23233">
    <property type="entry name" value="SAL-LIKE PROTEIN"/>
    <property type="match status" value="1"/>
</dbReference>
<protein>
    <submittedName>
        <fullName evidence="10">Sal-like protein 1</fullName>
    </submittedName>
</protein>
<keyword evidence="2" id="KW-0479">Metal-binding</keyword>
<dbReference type="Proteomes" id="UP001266305">
    <property type="component" value="Unassembled WGS sequence"/>
</dbReference>
<keyword evidence="5" id="KW-0862">Zinc</keyword>
<keyword evidence="11" id="KW-1185">Reference proteome</keyword>
<dbReference type="PANTHER" id="PTHR23233:SF51">
    <property type="entry name" value="SAL-LIKE PROTEIN 1"/>
    <property type="match status" value="1"/>
</dbReference>
<keyword evidence="7" id="KW-0804">Transcription</keyword>
<keyword evidence="4" id="KW-0863">Zinc-finger</keyword>